<dbReference type="InterPro" id="IPR017932">
    <property type="entry name" value="GATase_2_dom"/>
</dbReference>
<proteinExistence type="inferred from homology"/>
<protein>
    <recommendedName>
        <fullName evidence="15">Glutamine amidotransferase type-2 domain-containing protein</fullName>
    </recommendedName>
</protein>
<dbReference type="SUPFAM" id="SSF56235">
    <property type="entry name" value="N-terminal nucleophile aminohydrolases (Ntn hydrolases)"/>
    <property type="match status" value="1"/>
</dbReference>
<dbReference type="GO" id="GO:0006537">
    <property type="term" value="P:glutamate biosynthetic process"/>
    <property type="evidence" value="ECO:0007669"/>
    <property type="project" value="UniProtKB-KW"/>
</dbReference>
<dbReference type="Pfam" id="PF00310">
    <property type="entry name" value="GATase_2"/>
    <property type="match status" value="1"/>
</dbReference>
<keyword evidence="11" id="KW-0411">Iron-sulfur</keyword>
<keyword evidence="4" id="KW-0028">Amino-acid biosynthesis</keyword>
<dbReference type="GO" id="GO:0015930">
    <property type="term" value="F:glutamate synthase activity"/>
    <property type="evidence" value="ECO:0007669"/>
    <property type="project" value="TreeGrafter"/>
</dbReference>
<comment type="cofactor">
    <cofactor evidence="1">
        <name>FMN</name>
        <dbReference type="ChEBI" id="CHEBI:58210"/>
    </cofactor>
</comment>
<comment type="cofactor">
    <cofactor evidence="2">
        <name>[3Fe-4S] cluster</name>
        <dbReference type="ChEBI" id="CHEBI:21137"/>
    </cofactor>
</comment>
<comment type="caution">
    <text evidence="16">The sequence shown here is derived from an EMBL/GenBank/DDBJ whole genome shotgun (WGS) entry which is preliminary data.</text>
</comment>
<comment type="similarity">
    <text evidence="3">Belongs to the glutamate synthase family.</text>
</comment>
<keyword evidence="5" id="KW-0285">Flavoprotein</keyword>
<keyword evidence="6" id="KW-0288">FMN</keyword>
<dbReference type="InterPro" id="IPR050711">
    <property type="entry name" value="ET-N_metabolism_enzyme"/>
</dbReference>
<feature type="non-terminal residue" evidence="16">
    <location>
        <position position="155"/>
    </location>
</feature>
<evidence type="ECO:0000259" key="15">
    <source>
        <dbReference type="PROSITE" id="PS51278"/>
    </source>
</evidence>
<organism evidence="16 17">
    <name type="scientific">Kouleothrix aurantiaca</name>
    <dbReference type="NCBI Taxonomy" id="186479"/>
    <lineage>
        <taxon>Bacteria</taxon>
        <taxon>Bacillati</taxon>
        <taxon>Chloroflexota</taxon>
        <taxon>Chloroflexia</taxon>
        <taxon>Chloroflexales</taxon>
        <taxon>Roseiflexineae</taxon>
        <taxon>Roseiflexaceae</taxon>
        <taxon>Kouleothrix</taxon>
    </lineage>
</organism>
<evidence type="ECO:0000256" key="8">
    <source>
        <dbReference type="ARBA" id="ARBA00022962"/>
    </source>
</evidence>
<keyword evidence="12" id="KW-0314">Glutamate biosynthesis</keyword>
<dbReference type="PANTHER" id="PTHR11938">
    <property type="entry name" value="FAD NADPH DEHYDROGENASE/OXIDOREDUCTASE"/>
    <property type="match status" value="1"/>
</dbReference>
<evidence type="ECO:0000256" key="2">
    <source>
        <dbReference type="ARBA" id="ARBA00001927"/>
    </source>
</evidence>
<dbReference type="PATRIC" id="fig|186479.3.peg.10832"/>
<evidence type="ECO:0000256" key="10">
    <source>
        <dbReference type="ARBA" id="ARBA00023004"/>
    </source>
</evidence>
<evidence type="ECO:0000256" key="1">
    <source>
        <dbReference type="ARBA" id="ARBA00001917"/>
    </source>
</evidence>
<dbReference type="GO" id="GO:0051538">
    <property type="term" value="F:3 iron, 4 sulfur cluster binding"/>
    <property type="evidence" value="ECO:0007669"/>
    <property type="project" value="UniProtKB-KW"/>
</dbReference>
<evidence type="ECO:0000256" key="14">
    <source>
        <dbReference type="ARBA" id="ARBA00029440"/>
    </source>
</evidence>
<evidence type="ECO:0000256" key="11">
    <source>
        <dbReference type="ARBA" id="ARBA00023014"/>
    </source>
</evidence>
<dbReference type="Gene3D" id="3.60.20.10">
    <property type="entry name" value="Glutamine Phosphoribosylpyrophosphate, subunit 1, domain 1"/>
    <property type="match status" value="1"/>
</dbReference>
<evidence type="ECO:0000256" key="13">
    <source>
        <dbReference type="ARBA" id="ARBA00023291"/>
    </source>
</evidence>
<dbReference type="PANTHER" id="PTHR11938:SF133">
    <property type="entry name" value="GLUTAMATE SYNTHASE (NADH)"/>
    <property type="match status" value="1"/>
</dbReference>
<keyword evidence="10" id="KW-0408">Iron</keyword>
<keyword evidence="17" id="KW-1185">Reference proteome</keyword>
<dbReference type="EMBL" id="LJCR01000927">
    <property type="protein sequence ID" value="KPV51402.1"/>
    <property type="molecule type" value="Genomic_DNA"/>
</dbReference>
<comment type="pathway">
    <text evidence="14">Amino-acid biosynthesis.</text>
</comment>
<evidence type="ECO:0000256" key="4">
    <source>
        <dbReference type="ARBA" id="ARBA00022605"/>
    </source>
</evidence>
<evidence type="ECO:0000256" key="5">
    <source>
        <dbReference type="ARBA" id="ARBA00022630"/>
    </source>
</evidence>
<evidence type="ECO:0000256" key="3">
    <source>
        <dbReference type="ARBA" id="ARBA00009716"/>
    </source>
</evidence>
<dbReference type="GO" id="GO:0046872">
    <property type="term" value="F:metal ion binding"/>
    <property type="evidence" value="ECO:0007669"/>
    <property type="project" value="UniProtKB-KW"/>
</dbReference>
<evidence type="ECO:0000256" key="12">
    <source>
        <dbReference type="ARBA" id="ARBA00023164"/>
    </source>
</evidence>
<dbReference type="GO" id="GO:0019676">
    <property type="term" value="P:ammonia assimilation cycle"/>
    <property type="evidence" value="ECO:0007669"/>
    <property type="project" value="TreeGrafter"/>
</dbReference>
<sequence>MTKMHTSQKLSQRGLYDPQFEHDACGIGFVARLSGAPSHEIIQMALTAVGNMAHRGGVAADGKSGDGAGVLTQIPQAFFARELQRLGISYNVADLAVGMVFLPRDAAARDAARELVAAALASYNLQLLGWRAVPVDSDALAERADLLLAIDSGTA</sequence>
<keyword evidence="7" id="KW-0479">Metal-binding</keyword>
<evidence type="ECO:0000313" key="16">
    <source>
        <dbReference type="EMBL" id="KPV51402.1"/>
    </source>
</evidence>
<keyword evidence="13" id="KW-0003">3Fe-4S</keyword>
<keyword evidence="9" id="KW-0560">Oxidoreductase</keyword>
<feature type="domain" description="Glutamine amidotransferase type-2" evidence="15">
    <location>
        <begin position="25"/>
        <end position="155"/>
    </location>
</feature>
<dbReference type="AlphaFoldDB" id="A0A0P9CYB4"/>
<dbReference type="InterPro" id="IPR029055">
    <property type="entry name" value="Ntn_hydrolases_N"/>
</dbReference>
<dbReference type="PROSITE" id="PS51278">
    <property type="entry name" value="GATASE_TYPE_2"/>
    <property type="match status" value="1"/>
</dbReference>
<gene>
    <name evidence="16" type="ORF">SE17_21375</name>
</gene>
<dbReference type="Proteomes" id="UP000050509">
    <property type="component" value="Unassembled WGS sequence"/>
</dbReference>
<evidence type="ECO:0000256" key="6">
    <source>
        <dbReference type="ARBA" id="ARBA00022643"/>
    </source>
</evidence>
<evidence type="ECO:0000256" key="9">
    <source>
        <dbReference type="ARBA" id="ARBA00023002"/>
    </source>
</evidence>
<name>A0A0P9CYB4_9CHLR</name>
<keyword evidence="8" id="KW-0315">Glutamine amidotransferase</keyword>
<accession>A0A0P9CYB4</accession>
<reference evidence="16 17" key="1">
    <citation type="submission" date="2015-09" db="EMBL/GenBank/DDBJ databases">
        <title>Draft genome sequence of Kouleothrix aurantiaca JCM 19913.</title>
        <authorList>
            <person name="Hemp J."/>
        </authorList>
    </citation>
    <scope>NUCLEOTIDE SEQUENCE [LARGE SCALE GENOMIC DNA]</scope>
    <source>
        <strain evidence="16 17">COM-B</strain>
    </source>
</reference>
<evidence type="ECO:0000256" key="7">
    <source>
        <dbReference type="ARBA" id="ARBA00022723"/>
    </source>
</evidence>
<evidence type="ECO:0000313" key="17">
    <source>
        <dbReference type="Proteomes" id="UP000050509"/>
    </source>
</evidence>